<dbReference type="AlphaFoldDB" id="A0A935CD22"/>
<dbReference type="RefSeq" id="WP_201432185.1">
    <property type="nucleotide sequence ID" value="NZ_JAEQBW010000008.1"/>
</dbReference>
<sequence>MSISIETVRVGKKYYLKNHREYHEFVVLKAIGQNDFVCKDLNSLERFSLNELTAYGKGSDYEFFELES</sequence>
<dbReference type="EMBL" id="JAEQBW010000008">
    <property type="protein sequence ID" value="MBK6266503.1"/>
    <property type="molecule type" value="Genomic_DNA"/>
</dbReference>
<organism evidence="1 2">
    <name type="scientific">Marivirga aurantiaca</name>
    <dbReference type="NCBI Taxonomy" id="2802615"/>
    <lineage>
        <taxon>Bacteria</taxon>
        <taxon>Pseudomonadati</taxon>
        <taxon>Bacteroidota</taxon>
        <taxon>Cytophagia</taxon>
        <taxon>Cytophagales</taxon>
        <taxon>Marivirgaceae</taxon>
        <taxon>Marivirga</taxon>
    </lineage>
</organism>
<dbReference type="Proteomes" id="UP000611723">
    <property type="component" value="Unassembled WGS sequence"/>
</dbReference>
<comment type="caution">
    <text evidence="1">The sequence shown here is derived from an EMBL/GenBank/DDBJ whole genome shotgun (WGS) entry which is preliminary data.</text>
</comment>
<protein>
    <submittedName>
        <fullName evidence="1">Uncharacterized protein</fullName>
    </submittedName>
</protein>
<evidence type="ECO:0000313" key="2">
    <source>
        <dbReference type="Proteomes" id="UP000611723"/>
    </source>
</evidence>
<name>A0A935CD22_9BACT</name>
<keyword evidence="2" id="KW-1185">Reference proteome</keyword>
<proteinExistence type="predicted"/>
<evidence type="ECO:0000313" key="1">
    <source>
        <dbReference type="EMBL" id="MBK6266503.1"/>
    </source>
</evidence>
<reference evidence="1" key="1">
    <citation type="submission" date="2021-01" db="EMBL/GenBank/DDBJ databases">
        <title>Marivirga aurantiaca sp. nov., isolated from intertidal surface sediments.</title>
        <authorList>
            <person name="Zhang M."/>
        </authorList>
    </citation>
    <scope>NUCLEOTIDE SEQUENCE</scope>
    <source>
        <strain evidence="1">S37H4</strain>
    </source>
</reference>
<accession>A0A935CD22</accession>
<gene>
    <name evidence="1" type="ORF">JKA74_15770</name>
</gene>